<dbReference type="OrthoDB" id="5189550at2"/>
<reference evidence="2 3" key="1">
    <citation type="submission" date="2019-11" db="EMBL/GenBank/DDBJ databases">
        <title>Agromyces kandeliae sp. nov., isolated from mangrove soil.</title>
        <authorList>
            <person name="Wang R."/>
        </authorList>
    </citation>
    <scope>NUCLEOTIDE SEQUENCE [LARGE SCALE GENOMIC DNA]</scope>
    <source>
        <strain evidence="2 3">JCM 11433</strain>
    </source>
</reference>
<dbReference type="InterPro" id="IPR007138">
    <property type="entry name" value="ABM_dom"/>
</dbReference>
<proteinExistence type="predicted"/>
<dbReference type="Pfam" id="PF03992">
    <property type="entry name" value="ABM"/>
    <property type="match status" value="1"/>
</dbReference>
<protein>
    <recommendedName>
        <fullName evidence="1">ABM domain-containing protein</fullName>
    </recommendedName>
</protein>
<dbReference type="Proteomes" id="UP000433071">
    <property type="component" value="Unassembled WGS sequence"/>
</dbReference>
<dbReference type="PROSITE" id="PS51725">
    <property type="entry name" value="ABM"/>
    <property type="match status" value="1"/>
</dbReference>
<dbReference type="SUPFAM" id="SSF54909">
    <property type="entry name" value="Dimeric alpha+beta barrel"/>
    <property type="match status" value="1"/>
</dbReference>
<dbReference type="InterPro" id="IPR011008">
    <property type="entry name" value="Dimeric_a/b-barrel"/>
</dbReference>
<organism evidence="2 3">
    <name type="scientific">Agromyces bracchium</name>
    <dbReference type="NCBI Taxonomy" id="88376"/>
    <lineage>
        <taxon>Bacteria</taxon>
        <taxon>Bacillati</taxon>
        <taxon>Actinomycetota</taxon>
        <taxon>Actinomycetes</taxon>
        <taxon>Micrococcales</taxon>
        <taxon>Microbacteriaceae</taxon>
        <taxon>Agromyces</taxon>
    </lineage>
</organism>
<keyword evidence="3" id="KW-1185">Reference proteome</keyword>
<dbReference type="Gene3D" id="3.30.70.100">
    <property type="match status" value="1"/>
</dbReference>
<evidence type="ECO:0000313" key="3">
    <source>
        <dbReference type="Proteomes" id="UP000433071"/>
    </source>
</evidence>
<comment type="caution">
    <text evidence="2">The sequence shown here is derived from an EMBL/GenBank/DDBJ whole genome shotgun (WGS) entry which is preliminary data.</text>
</comment>
<dbReference type="AlphaFoldDB" id="A0A6I3MAW6"/>
<gene>
    <name evidence="2" type="ORF">GJ743_09010</name>
</gene>
<feature type="domain" description="ABM" evidence="1">
    <location>
        <begin position="36"/>
        <end position="126"/>
    </location>
</feature>
<sequence length="130" mass="14753">MRRIGDCRTARDRRSLWAAPPSAPISSTRKWCDMAIKVIIEMKAQPGRRDELRRLLDDLVATRGRGRRGFLGSTRYEVLDDPDLLVEIADWDSVEARMEHLEDAMATNAFGPLAELMAEPFRVTVVSPLE</sequence>
<dbReference type="EMBL" id="WMLB01000022">
    <property type="protein sequence ID" value="MTH68506.1"/>
    <property type="molecule type" value="Genomic_DNA"/>
</dbReference>
<accession>A0A6I3MAW6</accession>
<evidence type="ECO:0000259" key="1">
    <source>
        <dbReference type="PROSITE" id="PS51725"/>
    </source>
</evidence>
<name>A0A6I3MAW6_9MICO</name>
<evidence type="ECO:0000313" key="2">
    <source>
        <dbReference type="EMBL" id="MTH68506.1"/>
    </source>
</evidence>